<gene>
    <name evidence="2" type="ORF">HMPREF0762_01146</name>
</gene>
<dbReference type="AlphaFoldDB" id="D0WHB4"/>
<proteinExistence type="predicted"/>
<dbReference type="Proteomes" id="UP000006001">
    <property type="component" value="Unassembled WGS sequence"/>
</dbReference>
<dbReference type="EMBL" id="ACUX02000007">
    <property type="protein sequence ID" value="EEZ61078.1"/>
    <property type="molecule type" value="Genomic_DNA"/>
</dbReference>
<feature type="region of interest" description="Disordered" evidence="1">
    <location>
        <begin position="1"/>
        <end position="21"/>
    </location>
</feature>
<accession>D0WHB4</accession>
<evidence type="ECO:0000313" key="3">
    <source>
        <dbReference type="Proteomes" id="UP000006001"/>
    </source>
</evidence>
<evidence type="ECO:0000313" key="2">
    <source>
        <dbReference type="EMBL" id="EEZ61078.1"/>
    </source>
</evidence>
<organism evidence="2 3">
    <name type="scientific">Slackia exigua (strain ATCC 700122 / DSM 15923 / CIP 105133 / JCM 11022 / KCTC 5966 / S-7)</name>
    <dbReference type="NCBI Taxonomy" id="649764"/>
    <lineage>
        <taxon>Bacteria</taxon>
        <taxon>Bacillati</taxon>
        <taxon>Actinomycetota</taxon>
        <taxon>Coriobacteriia</taxon>
        <taxon>Eggerthellales</taxon>
        <taxon>Eggerthellaceae</taxon>
        <taxon>Slackia</taxon>
    </lineage>
</organism>
<dbReference type="HOGENOM" id="CLU_3222136_0_0_11"/>
<sequence length="44" mass="4931">MRPPSIQALYRPQATKRPWDRGLSCNRSVERTRAASGAMPTSKT</sequence>
<name>D0WHB4_SLAES</name>
<evidence type="ECO:0000256" key="1">
    <source>
        <dbReference type="SAM" id="MobiDB-lite"/>
    </source>
</evidence>
<reference evidence="2" key="1">
    <citation type="submission" date="2009-10" db="EMBL/GenBank/DDBJ databases">
        <authorList>
            <person name="Weinstock G."/>
            <person name="Sodergren E."/>
            <person name="Clifton S."/>
            <person name="Fulton L."/>
            <person name="Fulton B."/>
            <person name="Courtney L."/>
            <person name="Fronick C."/>
            <person name="Harrison M."/>
            <person name="Strong C."/>
            <person name="Farmer C."/>
            <person name="Delahaunty K."/>
            <person name="Markovic C."/>
            <person name="Hall O."/>
            <person name="Minx P."/>
            <person name="Tomlinson C."/>
            <person name="Mitreva M."/>
            <person name="Nelson J."/>
            <person name="Hou S."/>
            <person name="Wollam A."/>
            <person name="Pepin K.H."/>
            <person name="Johnson M."/>
            <person name="Bhonagiri V."/>
            <person name="Nash W.E."/>
            <person name="Warren W."/>
            <person name="Chinwalla A."/>
            <person name="Mardis E.R."/>
            <person name="Wilson R.K."/>
        </authorList>
    </citation>
    <scope>NUCLEOTIDE SEQUENCE [LARGE SCALE GENOMIC DNA]</scope>
    <source>
        <strain evidence="2">ATCC 700122</strain>
    </source>
</reference>
<comment type="caution">
    <text evidence="2">The sequence shown here is derived from an EMBL/GenBank/DDBJ whole genome shotgun (WGS) entry which is preliminary data.</text>
</comment>
<protein>
    <submittedName>
        <fullName evidence="2">Uncharacterized protein</fullName>
    </submittedName>
</protein>
<keyword evidence="3" id="KW-1185">Reference proteome</keyword>